<feature type="domain" description="LRRCT" evidence="4">
    <location>
        <begin position="283"/>
        <end position="328"/>
    </location>
</feature>
<dbReference type="SMART" id="SM00369">
    <property type="entry name" value="LRR_TYP"/>
    <property type="match status" value="5"/>
</dbReference>
<dbReference type="Gene3D" id="3.80.10.10">
    <property type="entry name" value="Ribonuclease Inhibitor"/>
    <property type="match status" value="2"/>
</dbReference>
<reference evidence="5" key="1">
    <citation type="journal article" date="2020" name="bioRxiv">
        <title>Chromosome-level reference genome of the European wasp spider Argiope bruennichi: a resource for studies on range expansion and evolutionary adaptation.</title>
        <authorList>
            <person name="Sheffer M.M."/>
            <person name="Hoppe A."/>
            <person name="Krehenwinkel H."/>
            <person name="Uhl G."/>
            <person name="Kuss A.W."/>
            <person name="Jensen L."/>
            <person name="Jensen C."/>
            <person name="Gillespie R.G."/>
            <person name="Hoff K.J."/>
            <person name="Prost S."/>
        </authorList>
    </citation>
    <scope>NUCLEOTIDE SEQUENCE</scope>
</reference>
<dbReference type="InterPro" id="IPR032675">
    <property type="entry name" value="LRR_dom_sf"/>
</dbReference>
<dbReference type="AlphaFoldDB" id="A0A8T0E527"/>
<evidence type="ECO:0000313" key="5">
    <source>
        <dbReference type="EMBL" id="KAF8766428.1"/>
    </source>
</evidence>
<dbReference type="Proteomes" id="UP000807504">
    <property type="component" value="Unassembled WGS sequence"/>
</dbReference>
<dbReference type="InterPro" id="IPR000483">
    <property type="entry name" value="Cys-rich_flank_reg_C"/>
</dbReference>
<sequence>MRAYLFRSIAYSFKCNGSMLSSLRAQFVSSDEDVPKIGCPPKYVVEPCVCESGPHPVLICKHIDDPEVLVKIFDRSTPYWYQEFHLEESVLQYLPHDMFQGVQILRIYLKNVTLVQLFDEPPENLQMVEGLHIENSNVFRGMSWEQLQNFTSLRLLSVYFNIIPYLGSEFSTYVSDSLTQLTLYDTQTELIKPGSLMKYKDLDKVAIDACGITELTRKIFPRPFNGRFLYFNDNKLSSIPDDLFTDMPNLHTVGLRGNQLRTVPAIAFEGSFSKLKFLWLDGNPLHCDCRILWLIKNKPFDLLGICYSPKIFEGRKLKDIQASEMSKLITAHYNGENFLLLHLCFSKGSLAPSRIPFRQMSHGGKWETGCPGNLKDIAPCVCTQAPFTYLLCQNLTDAEVLRKAFKNSERYRYKEVHIEYSVMQYLPYDIFETVKVIEMHLKNVTLSNLFDRPPNALDELRTLHIENCRVLRGIFWRILEPLKSLRILNIYFNSIKTLGKDFIEYAPKELEQLSLYGTETKTIKPGAFANFTKLDKIAVDAGKLTTLTRDIFPTPFNGRFLYFNDNKLTTIPEGLFTQMPNLQTLSLRQNQISTLPKNAFDSPESVSKITYLILNGNPLKCDCRLVWLMDVKPQVLQGRCESPKRLQGRELKDLVRTDFNC</sequence>
<dbReference type="EMBL" id="JABXBU010002230">
    <property type="protein sequence ID" value="KAF8766428.1"/>
    <property type="molecule type" value="Genomic_DNA"/>
</dbReference>
<dbReference type="PANTHER" id="PTHR24373:SF275">
    <property type="entry name" value="TIR DOMAIN-CONTAINING PROTEIN"/>
    <property type="match status" value="1"/>
</dbReference>
<dbReference type="SMART" id="SM00082">
    <property type="entry name" value="LRRCT"/>
    <property type="match status" value="2"/>
</dbReference>
<accession>A0A8T0E527</accession>
<organism evidence="5 6">
    <name type="scientific">Argiope bruennichi</name>
    <name type="common">Wasp spider</name>
    <name type="synonym">Aranea bruennichi</name>
    <dbReference type="NCBI Taxonomy" id="94029"/>
    <lineage>
        <taxon>Eukaryota</taxon>
        <taxon>Metazoa</taxon>
        <taxon>Ecdysozoa</taxon>
        <taxon>Arthropoda</taxon>
        <taxon>Chelicerata</taxon>
        <taxon>Arachnida</taxon>
        <taxon>Araneae</taxon>
        <taxon>Araneomorphae</taxon>
        <taxon>Entelegynae</taxon>
        <taxon>Araneoidea</taxon>
        <taxon>Araneidae</taxon>
        <taxon>Argiope</taxon>
    </lineage>
</organism>
<keyword evidence="3" id="KW-0677">Repeat</keyword>
<dbReference type="PROSITE" id="PS51450">
    <property type="entry name" value="LRR"/>
    <property type="match status" value="1"/>
</dbReference>
<dbReference type="InterPro" id="IPR050328">
    <property type="entry name" value="Dev_Immune_Receptor"/>
</dbReference>
<evidence type="ECO:0000259" key="4">
    <source>
        <dbReference type="SMART" id="SM00082"/>
    </source>
</evidence>
<dbReference type="SUPFAM" id="SSF52058">
    <property type="entry name" value="L domain-like"/>
    <property type="match status" value="2"/>
</dbReference>
<name>A0A8T0E527_ARGBR</name>
<comment type="caution">
    <text evidence="5">The sequence shown here is derived from an EMBL/GenBank/DDBJ whole genome shotgun (WGS) entry which is preliminary data.</text>
</comment>
<evidence type="ECO:0000313" key="6">
    <source>
        <dbReference type="Proteomes" id="UP000807504"/>
    </source>
</evidence>
<evidence type="ECO:0000256" key="2">
    <source>
        <dbReference type="ARBA" id="ARBA00022729"/>
    </source>
</evidence>
<dbReference type="InterPro" id="IPR001611">
    <property type="entry name" value="Leu-rich_rpt"/>
</dbReference>
<reference evidence="5" key="2">
    <citation type="submission" date="2020-06" db="EMBL/GenBank/DDBJ databases">
        <authorList>
            <person name="Sheffer M."/>
        </authorList>
    </citation>
    <scope>NUCLEOTIDE SEQUENCE</scope>
</reference>
<dbReference type="Pfam" id="PF13855">
    <property type="entry name" value="LRR_8"/>
    <property type="match status" value="2"/>
</dbReference>
<keyword evidence="2" id="KW-0732">Signal</keyword>
<evidence type="ECO:0000256" key="3">
    <source>
        <dbReference type="ARBA" id="ARBA00022737"/>
    </source>
</evidence>
<evidence type="ECO:0000256" key="1">
    <source>
        <dbReference type="ARBA" id="ARBA00022614"/>
    </source>
</evidence>
<dbReference type="PANTHER" id="PTHR24373">
    <property type="entry name" value="SLIT RELATED LEUCINE-RICH REPEAT NEURONAL PROTEIN"/>
    <property type="match status" value="1"/>
</dbReference>
<feature type="domain" description="LRRCT" evidence="4">
    <location>
        <begin position="617"/>
        <end position="661"/>
    </location>
</feature>
<dbReference type="FunFam" id="3.80.10.10:FF:001360">
    <property type="entry name" value="Uncharacterized protein"/>
    <property type="match status" value="1"/>
</dbReference>
<protein>
    <submittedName>
        <fullName evidence="5">Chondroadherin-like protein like</fullName>
    </submittedName>
</protein>
<proteinExistence type="predicted"/>
<gene>
    <name evidence="5" type="ORF">HNY73_019493</name>
</gene>
<keyword evidence="1" id="KW-0433">Leucine-rich repeat</keyword>
<keyword evidence="6" id="KW-1185">Reference proteome</keyword>
<dbReference type="InterPro" id="IPR003591">
    <property type="entry name" value="Leu-rich_rpt_typical-subtyp"/>
</dbReference>